<dbReference type="OrthoDB" id="124855at2759"/>
<feature type="domain" description="Chromo" evidence="9">
    <location>
        <begin position="99"/>
        <end position="159"/>
    </location>
</feature>
<reference evidence="10 11" key="2">
    <citation type="submission" date="2016-08" db="EMBL/GenBank/DDBJ databases">
        <title>Pervasive Adenine N6-methylation of Active Genes in Fungi.</title>
        <authorList>
            <consortium name="DOE Joint Genome Institute"/>
            <person name="Mondo S.J."/>
            <person name="Dannebaum R.O."/>
            <person name="Kuo R.C."/>
            <person name="Labutti K."/>
            <person name="Haridas S."/>
            <person name="Kuo A."/>
            <person name="Salamov A."/>
            <person name="Ahrendt S.R."/>
            <person name="Lipzen A."/>
            <person name="Sullivan W."/>
            <person name="Andreopoulos W.B."/>
            <person name="Clum A."/>
            <person name="Lindquist E."/>
            <person name="Daum C."/>
            <person name="Ramamoorthy G.K."/>
            <person name="Gryganskyi A."/>
            <person name="Culley D."/>
            <person name="Magnuson J.K."/>
            <person name="James T.Y."/>
            <person name="O'Malley M.A."/>
            <person name="Stajich J.E."/>
            <person name="Spatafora J.W."/>
            <person name="Visel A."/>
            <person name="Grigoriev I.V."/>
        </authorList>
    </citation>
    <scope>NUCLEOTIDE SEQUENCE [LARGE SCALE GENOMIC DNA]</scope>
    <source>
        <strain evidence="11">finn</strain>
    </source>
</reference>
<sequence>MTLQTRRQAEKEKQKKNDKKKDSTTAQVDKESHTSKRQKLSSTKEKDNGLSSTENSSATTSKKDKKNNNTGEKTEIVELDHPLPFNEDEKVLCFHGPLIYEAKILKGELWENKTIEQDNGPHYYVHYKGWKQKWDEWVPESRVMKYNDVNLKRQADLKASVNAQKNSKYHDKKITDTGTDRGRKRFKDIGKEEDFIKKPEIKIIIPDLLKVQLVDDWENITKDQKLVTLPRKPNVADILEDYKKLKIDSESKDASNDVILEMLNGIKQYFDKALGNILLYHFERQQYVQAIKDYPDKEMSSIYGAEHLLRLFVQFPQLLAYTNMDQDAMTLLKDQFTEFLEYMANNKNKMFQIDYENASPIYISLVKDS</sequence>
<evidence type="ECO:0000256" key="5">
    <source>
        <dbReference type="ARBA" id="ARBA00023015"/>
    </source>
</evidence>
<evidence type="ECO:0000256" key="4">
    <source>
        <dbReference type="ARBA" id="ARBA00022853"/>
    </source>
</evidence>
<organism evidence="10 11">
    <name type="scientific">Piromyces finnis</name>
    <dbReference type="NCBI Taxonomy" id="1754191"/>
    <lineage>
        <taxon>Eukaryota</taxon>
        <taxon>Fungi</taxon>
        <taxon>Fungi incertae sedis</taxon>
        <taxon>Chytridiomycota</taxon>
        <taxon>Chytridiomycota incertae sedis</taxon>
        <taxon>Neocallimastigomycetes</taxon>
        <taxon>Neocallimastigales</taxon>
        <taxon>Neocallimastigaceae</taxon>
        <taxon>Piromyces</taxon>
    </lineage>
</organism>
<comment type="subcellular location">
    <subcellularLocation>
        <location evidence="1">Nucleus</location>
    </subcellularLocation>
</comment>
<dbReference type="InterPro" id="IPR026541">
    <property type="entry name" value="MRG_dom"/>
</dbReference>
<keyword evidence="11" id="KW-1185">Reference proteome</keyword>
<evidence type="ECO:0000313" key="10">
    <source>
        <dbReference type="EMBL" id="ORX59279.1"/>
    </source>
</evidence>
<keyword evidence="6" id="KW-0804">Transcription</keyword>
<dbReference type="GO" id="GO:0035267">
    <property type="term" value="C:NuA4 histone acetyltransferase complex"/>
    <property type="evidence" value="ECO:0007669"/>
    <property type="project" value="TreeGrafter"/>
</dbReference>
<evidence type="ECO:0000256" key="3">
    <source>
        <dbReference type="ARBA" id="ARBA00018505"/>
    </source>
</evidence>
<dbReference type="Proteomes" id="UP000193719">
    <property type="component" value="Unassembled WGS sequence"/>
</dbReference>
<feature type="region of interest" description="Disordered" evidence="8">
    <location>
        <begin position="1"/>
        <end position="80"/>
    </location>
</feature>
<dbReference type="Pfam" id="PF05712">
    <property type="entry name" value="MRG"/>
    <property type="match status" value="1"/>
</dbReference>
<dbReference type="PROSITE" id="PS51640">
    <property type="entry name" value="MRG"/>
    <property type="match status" value="1"/>
</dbReference>
<evidence type="ECO:0000256" key="1">
    <source>
        <dbReference type="ARBA" id="ARBA00004123"/>
    </source>
</evidence>
<evidence type="ECO:0000256" key="2">
    <source>
        <dbReference type="ARBA" id="ARBA00009093"/>
    </source>
</evidence>
<dbReference type="GO" id="GO:0032221">
    <property type="term" value="C:Rpd3S complex"/>
    <property type="evidence" value="ECO:0007669"/>
    <property type="project" value="TreeGrafter"/>
</dbReference>
<keyword evidence="4" id="KW-0156">Chromatin regulator</keyword>
<proteinExistence type="inferred from homology"/>
<accession>A0A1Y1VLC6</accession>
<comment type="similarity">
    <text evidence="2">Belongs to the MRG family.</text>
</comment>
<dbReference type="InterPro" id="IPR008676">
    <property type="entry name" value="MRG"/>
</dbReference>
<dbReference type="InterPro" id="IPR053820">
    <property type="entry name" value="MSL3_chromo-like"/>
</dbReference>
<name>A0A1Y1VLC6_9FUNG</name>
<dbReference type="InterPro" id="IPR000953">
    <property type="entry name" value="Chromo/chromo_shadow_dom"/>
</dbReference>
<evidence type="ECO:0000256" key="6">
    <source>
        <dbReference type="ARBA" id="ARBA00023163"/>
    </source>
</evidence>
<dbReference type="Gene3D" id="2.30.30.140">
    <property type="match status" value="1"/>
</dbReference>
<reference evidence="10 11" key="1">
    <citation type="submission" date="2016-08" db="EMBL/GenBank/DDBJ databases">
        <title>Genomes of anaerobic fungi encode conserved fungal cellulosomes for biomass hydrolysis.</title>
        <authorList>
            <consortium name="DOE Joint Genome Institute"/>
            <person name="Haitjema C.H."/>
            <person name="Gilmore S.P."/>
            <person name="Henske J.K."/>
            <person name="Solomon K.V."/>
            <person name="De Groot R."/>
            <person name="Kuo A."/>
            <person name="Mondo S.J."/>
            <person name="Salamov A.A."/>
            <person name="Labutti K."/>
            <person name="Zhao Z."/>
            <person name="Chiniquy J."/>
            <person name="Barry K."/>
            <person name="Brewer H.M."/>
            <person name="Purvine S.O."/>
            <person name="Wright A.T."/>
            <person name="Boxma B."/>
            <person name="Van Alen T."/>
            <person name="Hackstein J.H."/>
            <person name="Baker S.E."/>
            <person name="Grigoriev I.V."/>
            <person name="O'Malley M.A."/>
        </authorList>
    </citation>
    <scope>NUCLEOTIDE SEQUENCE [LARGE SCALE GENOMIC DNA]</scope>
    <source>
        <strain evidence="11">finn</strain>
    </source>
</reference>
<dbReference type="Pfam" id="PF22732">
    <property type="entry name" value="MSL3_chromo-like"/>
    <property type="match status" value="1"/>
</dbReference>
<dbReference type="GO" id="GO:0006325">
    <property type="term" value="P:chromatin organization"/>
    <property type="evidence" value="ECO:0007669"/>
    <property type="project" value="UniProtKB-KW"/>
</dbReference>
<dbReference type="AlphaFoldDB" id="A0A1Y1VLC6"/>
<keyword evidence="5" id="KW-0805">Transcription regulation</keyword>
<evidence type="ECO:0000259" key="9">
    <source>
        <dbReference type="SMART" id="SM00298"/>
    </source>
</evidence>
<dbReference type="EMBL" id="MCFH01000003">
    <property type="protein sequence ID" value="ORX59279.1"/>
    <property type="molecule type" value="Genomic_DNA"/>
</dbReference>
<dbReference type="InterPro" id="IPR016197">
    <property type="entry name" value="Chromo-like_dom_sf"/>
</dbReference>
<feature type="compositionally biased region" description="Basic and acidic residues" evidence="8">
    <location>
        <begin position="7"/>
        <end position="34"/>
    </location>
</feature>
<dbReference type="GO" id="GO:0006355">
    <property type="term" value="P:regulation of DNA-templated transcription"/>
    <property type="evidence" value="ECO:0007669"/>
    <property type="project" value="InterPro"/>
</dbReference>
<dbReference type="PANTHER" id="PTHR10880:SF15">
    <property type="entry name" value="MSL COMPLEX SUBUNIT 3"/>
    <property type="match status" value="1"/>
</dbReference>
<dbReference type="SMART" id="SM00298">
    <property type="entry name" value="CHROMO"/>
    <property type="match status" value="1"/>
</dbReference>
<dbReference type="PANTHER" id="PTHR10880">
    <property type="entry name" value="MORTALITY FACTOR 4-LIKE PROTEIN"/>
    <property type="match status" value="1"/>
</dbReference>
<keyword evidence="7" id="KW-0539">Nucleus</keyword>
<dbReference type="InterPro" id="IPR038217">
    <property type="entry name" value="MRG_C_sf"/>
</dbReference>
<protein>
    <recommendedName>
        <fullName evidence="3">Chromatin modification-related protein EAF3</fullName>
    </recommendedName>
</protein>
<evidence type="ECO:0000256" key="8">
    <source>
        <dbReference type="SAM" id="MobiDB-lite"/>
    </source>
</evidence>
<gene>
    <name evidence="10" type="ORF">BCR36DRAFT_276335</name>
</gene>
<dbReference type="SUPFAM" id="SSF54160">
    <property type="entry name" value="Chromo domain-like"/>
    <property type="match status" value="1"/>
</dbReference>
<dbReference type="STRING" id="1754191.A0A1Y1VLC6"/>
<evidence type="ECO:0000313" key="11">
    <source>
        <dbReference type="Proteomes" id="UP000193719"/>
    </source>
</evidence>
<dbReference type="Gene3D" id="1.10.274.30">
    <property type="entry name" value="MRG domain"/>
    <property type="match status" value="1"/>
</dbReference>
<comment type="caution">
    <text evidence="10">The sequence shown here is derived from an EMBL/GenBank/DDBJ whole genome shotgun (WGS) entry which is preliminary data.</text>
</comment>
<dbReference type="CDD" id="cd18983">
    <property type="entry name" value="CBD_MSL3_like"/>
    <property type="match status" value="1"/>
</dbReference>
<evidence type="ECO:0000256" key="7">
    <source>
        <dbReference type="ARBA" id="ARBA00023242"/>
    </source>
</evidence>